<evidence type="ECO:0000259" key="2">
    <source>
        <dbReference type="Pfam" id="PF09118"/>
    </source>
</evidence>
<dbReference type="InterPro" id="IPR014756">
    <property type="entry name" value="Ig_E-set"/>
</dbReference>
<dbReference type="SUPFAM" id="SSF117281">
    <property type="entry name" value="Kelch motif"/>
    <property type="match status" value="1"/>
</dbReference>
<dbReference type="Gene3D" id="2.130.10.80">
    <property type="entry name" value="Galactose oxidase/kelch, beta-propeller"/>
    <property type="match status" value="1"/>
</dbReference>
<dbReference type="SUPFAM" id="SSF81296">
    <property type="entry name" value="E set domains"/>
    <property type="match status" value="1"/>
</dbReference>
<dbReference type="InterPro" id="IPR015202">
    <property type="entry name" value="GO-like_E_set"/>
</dbReference>
<dbReference type="Pfam" id="PF09118">
    <property type="entry name" value="GO-like_E_set"/>
    <property type="match status" value="1"/>
</dbReference>
<dbReference type="InterPro" id="IPR011043">
    <property type="entry name" value="Gal_Oxase/kelch_b-propeller"/>
</dbReference>
<reference evidence="3 4" key="2">
    <citation type="submission" date="2020-06" db="EMBL/GenBank/DDBJ databases">
        <title>Ramlibacter rhizophilus sp. nov., isolated from rhizosphere soil of national flower Mugunghwa from South Korea.</title>
        <authorList>
            <person name="Zheng-Fei Y."/>
            <person name="Huan T."/>
        </authorList>
    </citation>
    <scope>NUCLEOTIDE SEQUENCE [LARGE SCALE GENOMIC DNA]</scope>
    <source>
        <strain evidence="3 4">B156</strain>
    </source>
</reference>
<dbReference type="Gene3D" id="2.60.40.10">
    <property type="entry name" value="Immunoglobulins"/>
    <property type="match status" value="1"/>
</dbReference>
<evidence type="ECO:0000313" key="3">
    <source>
        <dbReference type="EMBL" id="NNU43953.1"/>
    </source>
</evidence>
<dbReference type="AlphaFoldDB" id="A0A849KIS4"/>
<comment type="caution">
    <text evidence="3">The sequence shown here is derived from an EMBL/GenBank/DDBJ whole genome shotgun (WGS) entry which is preliminary data.</text>
</comment>
<evidence type="ECO:0000256" key="1">
    <source>
        <dbReference type="SAM" id="MobiDB-lite"/>
    </source>
</evidence>
<accession>A0A849KIS4</accession>
<feature type="region of interest" description="Disordered" evidence="1">
    <location>
        <begin position="1"/>
        <end position="23"/>
    </location>
</feature>
<sequence>MIPAIAHEEEEERPAPGSSWENETCTADDRCGHFGPYHVMTYNAVGASMVWTRANWEQPKIQYKGRHSEFKATDVYDMQCVEAAIRGSGFSRWPIPRTEWQALFPTAAVVAGNVFLDADTVTRFDTTGNSHLRKSLNPCIRSSFKHLVYGGYTMHQGQSLFVASRIRAHWDKEGAQVWDLGHPDAFKTRPGGVFDNALLDEEDALLNLASFTDAGASRGLHYSIYSLGYATLADGRVVNVGGHSMQSNNGFRKLNIYDPETNSWAPRPVPCNIANWRADPGGVRLGYKSVADAVAAAGGQPGSFAGHAGYIPSGDQLVNPPNSAPSWTNCDPRNRDHMDPPHQSDMRYPRWYPSAITLPNNKVLVYGGDDLDETVGPNTSIGNVTDRDNAFRATRVMIPVAELYDPQTDRTIALENARKMFSLYPAATVVETGPGDNDWKLCTLSGESAPASEASMPRSNAIDEAAEWRRFCSTPGCAADQRAIRFLGLRPSARLDCLDVQAAERDAQRNVPAENHWTHIATAKNEYGYCCGMADIVKIGPGGRTLSHRWIAVNGAIGRGLPGQGTRTAEVEMIEFTDPSPQWRVVAQTYQPGSNIHVVPLPDGNVLFRGGSGPGGGTYELRNYTRAQLFNPDDLTLRVLAKSTQLGGLHKTLMLLPDATVISMAGDRTAMVAVGDRVYSPGDQDLGISTAQIFTPPYLFGDAAGTRKPRPVIERGPDHVTYRQAITLKVSDAANIKTVSMVRTGSVTHQLANDNRLVILNFKRGPQAGTLVVDAPHRPAQAIPGTTCSSSSTPTARRAGRSTFGCSVTEALCRNRPVPRRAAWPVRSP</sequence>
<dbReference type="RefSeq" id="WP_171560078.1">
    <property type="nucleotide sequence ID" value="NZ_JABFCS010000001.1"/>
</dbReference>
<proteinExistence type="predicted"/>
<reference evidence="3 4" key="1">
    <citation type="submission" date="2020-05" db="EMBL/GenBank/DDBJ databases">
        <authorList>
            <person name="Khan S.A."/>
            <person name="Jeon C.O."/>
            <person name="Chun B.H."/>
        </authorList>
    </citation>
    <scope>NUCLEOTIDE SEQUENCE [LARGE SCALE GENOMIC DNA]</scope>
    <source>
        <strain evidence="3 4">B156</strain>
    </source>
</reference>
<evidence type="ECO:0000313" key="4">
    <source>
        <dbReference type="Proteomes" id="UP000552954"/>
    </source>
</evidence>
<dbReference type="CDD" id="cd02851">
    <property type="entry name" value="E_set_GO_C"/>
    <property type="match status" value="1"/>
</dbReference>
<gene>
    <name evidence="3" type="ORF">HK415_13530</name>
</gene>
<dbReference type="PANTHER" id="PTHR32208">
    <property type="entry name" value="SECRETED PROTEIN-RELATED"/>
    <property type="match status" value="1"/>
</dbReference>
<dbReference type="EMBL" id="JABFCS010000001">
    <property type="protein sequence ID" value="NNU43953.1"/>
    <property type="molecule type" value="Genomic_DNA"/>
</dbReference>
<dbReference type="PANTHER" id="PTHR32208:SF21">
    <property type="entry name" value="LOW QUALITY PROTEIN: ALDEHYDE OXIDASE GLOX-LIKE"/>
    <property type="match status" value="1"/>
</dbReference>
<dbReference type="InterPro" id="IPR013783">
    <property type="entry name" value="Ig-like_fold"/>
</dbReference>
<name>A0A849KIS4_9BURK</name>
<protein>
    <submittedName>
        <fullName evidence="3">DUF1929 domain-containing protein</fullName>
    </submittedName>
</protein>
<feature type="domain" description="Galactose oxidase-like Early set" evidence="2">
    <location>
        <begin position="710"/>
        <end position="786"/>
    </location>
</feature>
<dbReference type="SUPFAM" id="SSF50965">
    <property type="entry name" value="Galactose oxidase, central domain"/>
    <property type="match status" value="1"/>
</dbReference>
<keyword evidence="4" id="KW-1185">Reference proteome</keyword>
<organism evidence="3 4">
    <name type="scientific">Ramlibacter montanisoli</name>
    <dbReference type="NCBI Taxonomy" id="2732512"/>
    <lineage>
        <taxon>Bacteria</taxon>
        <taxon>Pseudomonadati</taxon>
        <taxon>Pseudomonadota</taxon>
        <taxon>Betaproteobacteria</taxon>
        <taxon>Burkholderiales</taxon>
        <taxon>Comamonadaceae</taxon>
        <taxon>Ramlibacter</taxon>
    </lineage>
</organism>
<dbReference type="InterPro" id="IPR037293">
    <property type="entry name" value="Gal_Oxidase_central_sf"/>
</dbReference>
<dbReference type="Proteomes" id="UP000552954">
    <property type="component" value="Unassembled WGS sequence"/>
</dbReference>
<dbReference type="InterPro" id="IPR015915">
    <property type="entry name" value="Kelch-typ_b-propeller"/>
</dbReference>